<dbReference type="Pfam" id="PF00534">
    <property type="entry name" value="Glycos_transf_1"/>
    <property type="match status" value="1"/>
</dbReference>
<dbReference type="RefSeq" id="WP_236333361.1">
    <property type="nucleotide sequence ID" value="NZ_CAKMMG010000002.1"/>
</dbReference>
<feature type="domain" description="Glycosyltransferase subfamily 4-like N-terminal" evidence="2">
    <location>
        <begin position="14"/>
        <end position="167"/>
    </location>
</feature>
<evidence type="ECO:0000259" key="1">
    <source>
        <dbReference type="Pfam" id="PF00534"/>
    </source>
</evidence>
<dbReference type="EMBL" id="CAKMMG010000002">
    <property type="protein sequence ID" value="CAH1204418.1"/>
    <property type="molecule type" value="Genomic_DNA"/>
</dbReference>
<reference evidence="3" key="1">
    <citation type="submission" date="2022-01" db="EMBL/GenBank/DDBJ databases">
        <authorList>
            <person name="Criscuolo A."/>
        </authorList>
    </citation>
    <scope>NUCLEOTIDE SEQUENCE</scope>
    <source>
        <strain evidence="3">CIP111892</strain>
    </source>
</reference>
<evidence type="ECO:0000259" key="2">
    <source>
        <dbReference type="Pfam" id="PF13439"/>
    </source>
</evidence>
<gene>
    <name evidence="3" type="primary">rfaB</name>
    <name evidence="3" type="ORF">PAECIP111892_02439</name>
</gene>
<accession>A0ABN8GAH8</accession>
<dbReference type="InterPro" id="IPR001296">
    <property type="entry name" value="Glyco_trans_1"/>
</dbReference>
<feature type="domain" description="Glycosyl transferase family 1" evidence="1">
    <location>
        <begin position="174"/>
        <end position="318"/>
    </location>
</feature>
<evidence type="ECO:0000313" key="3">
    <source>
        <dbReference type="EMBL" id="CAH1204418.1"/>
    </source>
</evidence>
<dbReference type="PANTHER" id="PTHR12526">
    <property type="entry name" value="GLYCOSYLTRANSFERASE"/>
    <property type="match status" value="1"/>
</dbReference>
<dbReference type="SUPFAM" id="SSF53756">
    <property type="entry name" value="UDP-Glycosyltransferase/glycogen phosphorylase"/>
    <property type="match status" value="1"/>
</dbReference>
<dbReference type="PANTHER" id="PTHR12526:SF630">
    <property type="entry name" value="GLYCOSYLTRANSFERASE"/>
    <property type="match status" value="1"/>
</dbReference>
<name>A0ABN8GAH8_9BACL</name>
<keyword evidence="3" id="KW-0328">Glycosyltransferase</keyword>
<proteinExistence type="predicted"/>
<evidence type="ECO:0000313" key="4">
    <source>
        <dbReference type="Proteomes" id="UP000838324"/>
    </source>
</evidence>
<dbReference type="CDD" id="cd03811">
    <property type="entry name" value="GT4_GT28_WabH-like"/>
    <property type="match status" value="1"/>
</dbReference>
<comment type="caution">
    <text evidence="3">The sequence shown here is derived from an EMBL/GenBank/DDBJ whole genome shotgun (WGS) entry which is preliminary data.</text>
</comment>
<dbReference type="InterPro" id="IPR028098">
    <property type="entry name" value="Glyco_trans_4-like_N"/>
</dbReference>
<dbReference type="GO" id="GO:0016757">
    <property type="term" value="F:glycosyltransferase activity"/>
    <property type="evidence" value="ECO:0007669"/>
    <property type="project" value="UniProtKB-KW"/>
</dbReference>
<sequence length="355" mass="40434">MRIAIVSNKRSGLGGMEAVFRTVMQELGRNQDEVKMFLMGGSLDKDWLQDIDHVEIGDQRTDNALKRRYSFTLPLFRQIRQYKPDVIIGCDPNVVCYCKWMMRIMNRKTPVGSWVHNELSTIWKVQLLKYADFHLSISKGIAEQIRNVVGSGSNNKIFVTHNPVDVEVREVARPEVPTFLYIGRLENRQKRVRDLIEALAKLEGEWKAVIVGDGPDREEVYNLAESYGMNERMEWMGWRKNPWSEIPRASALVLTSNFEGFPLVLLEAMARGIPCLSTDCQHGPAEIVIPESNGWLVSVGDVEGLAATMQQIINHPEQLPDPQFVKESVRKFSIANVVNNIRGIIDRELQLKISS</sequence>
<dbReference type="Gene3D" id="3.40.50.2000">
    <property type="entry name" value="Glycogen Phosphorylase B"/>
    <property type="match status" value="2"/>
</dbReference>
<protein>
    <submittedName>
        <fullName evidence="3">Lipopolysaccharide 1,6-galactosyltransferase</fullName>
        <ecNumber evidence="3">2.4.1.-</ecNumber>
    </submittedName>
</protein>
<keyword evidence="3" id="KW-0808">Transferase</keyword>
<keyword evidence="4" id="KW-1185">Reference proteome</keyword>
<dbReference type="Proteomes" id="UP000838324">
    <property type="component" value="Unassembled WGS sequence"/>
</dbReference>
<dbReference type="Pfam" id="PF13439">
    <property type="entry name" value="Glyco_transf_4"/>
    <property type="match status" value="1"/>
</dbReference>
<organism evidence="3 4">
    <name type="scientific">Paenibacillus auburnensis</name>
    <dbReference type="NCBI Taxonomy" id="2905649"/>
    <lineage>
        <taxon>Bacteria</taxon>
        <taxon>Bacillati</taxon>
        <taxon>Bacillota</taxon>
        <taxon>Bacilli</taxon>
        <taxon>Bacillales</taxon>
        <taxon>Paenibacillaceae</taxon>
        <taxon>Paenibacillus</taxon>
    </lineage>
</organism>
<dbReference type="EC" id="2.4.1.-" evidence="3"/>